<keyword evidence="7" id="KW-0325">Glycoprotein</keyword>
<reference evidence="13" key="1">
    <citation type="submission" date="2012-12" db="EMBL/GenBank/DDBJ databases">
        <authorList>
            <person name="Hellsten U."/>
            <person name="Grimwood J."/>
            <person name="Chapman J.A."/>
            <person name="Shapiro H."/>
            <person name="Aerts A."/>
            <person name="Otillar R.P."/>
            <person name="Terry A.Y."/>
            <person name="Boore J.L."/>
            <person name="Simakov O."/>
            <person name="Marletaz F."/>
            <person name="Cho S.-J."/>
            <person name="Edsinger-Gonzales E."/>
            <person name="Havlak P."/>
            <person name="Kuo D.-H."/>
            <person name="Larsson T."/>
            <person name="Lv J."/>
            <person name="Arendt D."/>
            <person name="Savage R."/>
            <person name="Osoegawa K."/>
            <person name="de Jong P."/>
            <person name="Lindberg D.R."/>
            <person name="Seaver E.C."/>
            <person name="Weisblat D.A."/>
            <person name="Putnam N.H."/>
            <person name="Grigoriev I.V."/>
            <person name="Rokhsar D.S."/>
        </authorList>
    </citation>
    <scope>NUCLEOTIDE SEQUENCE</scope>
    <source>
        <strain evidence="13">I ESC-2004</strain>
    </source>
</reference>
<reference evidence="11 13" key="2">
    <citation type="journal article" date="2013" name="Nature">
        <title>Insights into bilaterian evolution from three spiralian genomes.</title>
        <authorList>
            <person name="Simakov O."/>
            <person name="Marletaz F."/>
            <person name="Cho S.J."/>
            <person name="Edsinger-Gonzales E."/>
            <person name="Havlak P."/>
            <person name="Hellsten U."/>
            <person name="Kuo D.H."/>
            <person name="Larsson T."/>
            <person name="Lv J."/>
            <person name="Arendt D."/>
            <person name="Savage R."/>
            <person name="Osoegawa K."/>
            <person name="de Jong P."/>
            <person name="Grimwood J."/>
            <person name="Chapman J.A."/>
            <person name="Shapiro H."/>
            <person name="Aerts A."/>
            <person name="Otillar R.P."/>
            <person name="Terry A.Y."/>
            <person name="Boore J.L."/>
            <person name="Grigoriev I.V."/>
            <person name="Lindberg D.R."/>
            <person name="Seaver E.C."/>
            <person name="Weisblat D.A."/>
            <person name="Putnam N.H."/>
            <person name="Rokhsar D.S."/>
        </authorList>
    </citation>
    <scope>NUCLEOTIDE SEQUENCE</scope>
    <source>
        <strain evidence="11 13">I ESC-2004</strain>
    </source>
</reference>
<evidence type="ECO:0000256" key="2">
    <source>
        <dbReference type="ARBA" id="ARBA00022692"/>
    </source>
</evidence>
<evidence type="ECO:0000313" key="12">
    <source>
        <dbReference type="EnsemblMetazoa" id="CapteP140881"/>
    </source>
</evidence>
<evidence type="ECO:0000256" key="4">
    <source>
        <dbReference type="ARBA" id="ARBA00023040"/>
    </source>
</evidence>
<dbReference type="EnsemblMetazoa" id="CapteT140881">
    <property type="protein sequence ID" value="CapteP140881"/>
    <property type="gene ID" value="CapteG140881"/>
</dbReference>
<keyword evidence="3 9" id="KW-1133">Transmembrane helix</keyword>
<sequence length="639" mass="71795">CDPGKGINAVLRKLMSPPVKLMVMGIACSIVSQPLSRVLDEWNLASLSGSSTSVELQDRTKYPRFFRTLGPDTAATQAKFSIMESFGWKKFATVHEPYALFSTVTDRMLAFASDVNFTVITSKILTSDVAMQVTQLKVSSIGPLTQSNRHNHNCVFQMYKQGHYGPHIILSTVNWLENDFTTNSHTTRCTEEEIVQVLQYALYLGPSLGNSDPSTVTVSGKTNEEYDRQFLHEFNGTWPYGSDYRTPVYDFMWAGLLALNSTMMKLQHRAWSHHIFLHFVGSEKTLEDFAYNDTEMTDMVIDSLYNDIRFRGLAGLIDFDEHGDTNLDIEIEQQQVVGYYREETRSIDWIDENQVPVDSVTMVYTQEHVSTSLYTAMSIWAILGVIQCAVFFAVNMIFRNKRLIKMSSPKINNLILLGCALCYLTTLFADLKANVISLRAVCTVRLCTFILGFSLAFGSLFAKTWRVHSILTTKTVKQMVIPDGKLVMMVMALMSINGLIIGSWQIYDPYHVHQKNFSSIKVSDITDDKVIVPQINSCISNNHVYFSGSLYVVQGITMIFGAFLAWETKKVKLQALNDSKLIGICIYNVAVLSILGGIILFIIEDDLDLSYGFSSGLIISGTMLTSNIIFVPKVCVNHC</sequence>
<dbReference type="GO" id="GO:0007214">
    <property type="term" value="P:gamma-aminobutyric acid signaling pathway"/>
    <property type="evidence" value="ECO:0007669"/>
    <property type="project" value="TreeGrafter"/>
</dbReference>
<dbReference type="PROSITE" id="PS50259">
    <property type="entry name" value="G_PROTEIN_RECEP_F3_4"/>
    <property type="match status" value="1"/>
</dbReference>
<evidence type="ECO:0000256" key="3">
    <source>
        <dbReference type="ARBA" id="ARBA00022989"/>
    </source>
</evidence>
<keyword evidence="4" id="KW-0297">G-protein coupled receptor</keyword>
<evidence type="ECO:0000256" key="8">
    <source>
        <dbReference type="ARBA" id="ARBA00023224"/>
    </source>
</evidence>
<feature type="transmembrane region" description="Helical" evidence="9">
    <location>
        <begin position="550"/>
        <end position="569"/>
    </location>
</feature>
<proteinExistence type="predicted"/>
<name>R7V9T6_CAPTE</name>
<dbReference type="Pfam" id="PF00003">
    <property type="entry name" value="7tm_3"/>
    <property type="match status" value="1"/>
</dbReference>
<feature type="transmembrane region" description="Helical" evidence="9">
    <location>
        <begin position="414"/>
        <end position="431"/>
    </location>
</feature>
<organism evidence="11">
    <name type="scientific">Capitella teleta</name>
    <name type="common">Polychaete worm</name>
    <dbReference type="NCBI Taxonomy" id="283909"/>
    <lineage>
        <taxon>Eukaryota</taxon>
        <taxon>Metazoa</taxon>
        <taxon>Spiralia</taxon>
        <taxon>Lophotrochozoa</taxon>
        <taxon>Annelida</taxon>
        <taxon>Polychaeta</taxon>
        <taxon>Sedentaria</taxon>
        <taxon>Scolecida</taxon>
        <taxon>Capitellidae</taxon>
        <taxon>Capitella</taxon>
    </lineage>
</organism>
<keyword evidence="2 9" id="KW-0812">Transmembrane</keyword>
<dbReference type="SUPFAM" id="SSF53822">
    <property type="entry name" value="Periplasmic binding protein-like I"/>
    <property type="match status" value="1"/>
</dbReference>
<dbReference type="GO" id="GO:0004965">
    <property type="term" value="F:G protein-coupled GABA receptor activity"/>
    <property type="evidence" value="ECO:0007669"/>
    <property type="project" value="InterPro"/>
</dbReference>
<reference evidence="12" key="3">
    <citation type="submission" date="2015-06" db="UniProtKB">
        <authorList>
            <consortium name="EnsemblMetazoa"/>
        </authorList>
    </citation>
    <scope>IDENTIFICATION</scope>
</reference>
<dbReference type="AlphaFoldDB" id="R7V9T6"/>
<evidence type="ECO:0000259" key="10">
    <source>
        <dbReference type="PROSITE" id="PS50259"/>
    </source>
</evidence>
<dbReference type="STRING" id="283909.R7V9T6"/>
<dbReference type="EMBL" id="KB295903">
    <property type="protein sequence ID" value="ELU12505.1"/>
    <property type="molecule type" value="Genomic_DNA"/>
</dbReference>
<evidence type="ECO:0000313" key="11">
    <source>
        <dbReference type="EMBL" id="ELU12505.1"/>
    </source>
</evidence>
<dbReference type="OrthoDB" id="10056676at2759"/>
<dbReference type="PANTHER" id="PTHR10519:SF20">
    <property type="entry name" value="G-PROTEIN COUPLED RECEPTOR 156-RELATED"/>
    <property type="match status" value="1"/>
</dbReference>
<dbReference type="HOGENOM" id="CLU_005240_3_1_1"/>
<feature type="transmembrane region" description="Helical" evidence="9">
    <location>
        <begin position="609"/>
        <end position="631"/>
    </location>
</feature>
<dbReference type="PRINTS" id="PR01177">
    <property type="entry name" value="GABAB1RECPTR"/>
</dbReference>
<gene>
    <name evidence="11" type="ORF">CAPTEDRAFT_140881</name>
</gene>
<feature type="transmembrane region" description="Helical" evidence="9">
    <location>
        <begin position="443"/>
        <end position="465"/>
    </location>
</feature>
<protein>
    <recommendedName>
        <fullName evidence="10">G-protein coupled receptors family 3 profile domain-containing protein</fullName>
    </recommendedName>
</protein>
<keyword evidence="5 9" id="KW-0472">Membrane</keyword>
<feature type="non-terminal residue" evidence="11">
    <location>
        <position position="1"/>
    </location>
</feature>
<dbReference type="OMA" id="NDSRWIS"/>
<keyword evidence="13" id="KW-1185">Reference proteome</keyword>
<dbReference type="PRINTS" id="PR01176">
    <property type="entry name" value="GABABRECEPTR"/>
</dbReference>
<keyword evidence="8" id="KW-0807">Transducer</keyword>
<evidence type="ECO:0000256" key="5">
    <source>
        <dbReference type="ARBA" id="ARBA00023136"/>
    </source>
</evidence>
<comment type="subcellular location">
    <subcellularLocation>
        <location evidence="1">Membrane</location>
        <topology evidence="1">Multi-pass membrane protein</topology>
    </subcellularLocation>
</comment>
<dbReference type="GO" id="GO:0038039">
    <property type="term" value="C:G protein-coupled receptor heterodimeric complex"/>
    <property type="evidence" value="ECO:0007669"/>
    <property type="project" value="TreeGrafter"/>
</dbReference>
<feature type="domain" description="G-protein coupled receptors family 3 profile" evidence="10">
    <location>
        <begin position="373"/>
        <end position="634"/>
    </location>
</feature>
<dbReference type="InterPro" id="IPR017978">
    <property type="entry name" value="GPCR_3_C"/>
</dbReference>
<dbReference type="EMBL" id="AMQN01005390">
    <property type="status" value="NOT_ANNOTATED_CDS"/>
    <property type="molecule type" value="Genomic_DNA"/>
</dbReference>
<dbReference type="InterPro" id="IPR002455">
    <property type="entry name" value="GPCR3_GABA-B"/>
</dbReference>
<dbReference type="InterPro" id="IPR028082">
    <property type="entry name" value="Peripla_BP_I"/>
</dbReference>
<evidence type="ECO:0000256" key="9">
    <source>
        <dbReference type="SAM" id="Phobius"/>
    </source>
</evidence>
<dbReference type="InterPro" id="IPR001828">
    <property type="entry name" value="ANF_lig-bd_rcpt"/>
</dbReference>
<feature type="transmembrane region" description="Helical" evidence="9">
    <location>
        <begin position="581"/>
        <end position="603"/>
    </location>
</feature>
<accession>R7V9T6</accession>
<evidence type="ECO:0000313" key="13">
    <source>
        <dbReference type="Proteomes" id="UP000014760"/>
    </source>
</evidence>
<evidence type="ECO:0000256" key="6">
    <source>
        <dbReference type="ARBA" id="ARBA00023170"/>
    </source>
</evidence>
<evidence type="ECO:0000256" key="7">
    <source>
        <dbReference type="ARBA" id="ARBA00023180"/>
    </source>
</evidence>
<feature type="transmembrane region" description="Helical" evidence="9">
    <location>
        <begin position="373"/>
        <end position="394"/>
    </location>
</feature>
<feature type="transmembrane region" description="Helical" evidence="9">
    <location>
        <begin position="486"/>
        <end position="507"/>
    </location>
</feature>
<dbReference type="PANTHER" id="PTHR10519">
    <property type="entry name" value="GABA-B RECEPTOR"/>
    <property type="match status" value="1"/>
</dbReference>
<evidence type="ECO:0000256" key="1">
    <source>
        <dbReference type="ARBA" id="ARBA00004141"/>
    </source>
</evidence>
<dbReference type="CDD" id="cd15047">
    <property type="entry name" value="7tmC_GABA-B-like"/>
    <property type="match status" value="1"/>
</dbReference>
<keyword evidence="6" id="KW-0675">Receptor</keyword>
<dbReference type="Proteomes" id="UP000014760">
    <property type="component" value="Unassembled WGS sequence"/>
</dbReference>
<dbReference type="Gene3D" id="3.40.50.2300">
    <property type="match status" value="2"/>
</dbReference>
<dbReference type="Pfam" id="PF01094">
    <property type="entry name" value="ANF_receptor"/>
    <property type="match status" value="1"/>
</dbReference>